<gene>
    <name evidence="9" type="ORF">Tco025E_08379</name>
</gene>
<accession>A0A3R7NGW2</accession>
<dbReference type="GeneID" id="40321990"/>
<feature type="region of interest" description="Disordered" evidence="6">
    <location>
        <begin position="322"/>
        <end position="349"/>
    </location>
</feature>
<dbReference type="InterPro" id="IPR013525">
    <property type="entry name" value="ABC2_TM"/>
</dbReference>
<dbReference type="AlphaFoldDB" id="A0A3R7NGW2"/>
<feature type="transmembrane region" description="Helical" evidence="7">
    <location>
        <begin position="456"/>
        <end position="474"/>
    </location>
</feature>
<protein>
    <submittedName>
        <fullName evidence="9">Putative ABC transporter</fullName>
        <ecNumber evidence="9">3.6.1.3</ecNumber>
    </submittedName>
</protein>
<keyword evidence="5 7" id="KW-0472">Membrane</keyword>
<evidence type="ECO:0000256" key="2">
    <source>
        <dbReference type="ARBA" id="ARBA00022448"/>
    </source>
</evidence>
<sequence length="696" mass="76458">MLGISGFGLGESTPLVSSEARSHWREATHAVSFKHGGEVRPWCDAAQHYIRSVFRVGGLNICIVEVRVSTDSRLSRCFPRFFPPKLHCESALALMREGGLHVIADVDGVAGSCLLRVITGAALCAAGTVLANGVPVEAGVFRKAVGVVTTVEAYMPNLSVEENINFVVSLRTKVTGAAREVLVEAACVLTDLDRRKAAKLLSPSEAFRLRLAMEIVRDPPVLVAYYPFDHLGPVDASECSAVLKRLTTVLEKTVIISTTTLAAHLFEVTDTLLLLGRGGGVLYSGEAATMPSYFNGLRLSLTPSSTLYGGVGVPRDASPCYSNASTPSRVTVSPSSTRGSSYNEHGTPHISSSLASRMEELRAAASSASVSCGDDALDLATVWAESQSVSAFYTSNYYNSHLRRRLLQTITRYSNPPEQMSDVTPFTSTAPPQYAVLKIFLLWWYDAMQTWRDSEFYVQLAFLSLGLLLILLLLQNQNDDQWGMYNIRGIQFVLFLLTMLANTTTMGDVNHQLRLFFIQRENGLYGTACFMIVFVLRTVFVRVLYLALFIPVVRYMLRMSYTFFLLLGALSVTQVLLHFTVHALVPRNRWALLLLRLYLGYSVIFCGFLLNLTTMPSVVGKTSILRWSYGAALAQRLRDMPFSCDGAGNTSYCYSGNAYLELEGFSDESTERSLVVFAVMCGVLILLAGIALACRK</sequence>
<proteinExistence type="predicted"/>
<dbReference type="Pfam" id="PF01061">
    <property type="entry name" value="ABC2_membrane"/>
    <property type="match status" value="1"/>
</dbReference>
<keyword evidence="9" id="KW-0378">Hydrolase</keyword>
<evidence type="ECO:0000259" key="8">
    <source>
        <dbReference type="PROSITE" id="PS50893"/>
    </source>
</evidence>
<dbReference type="EC" id="3.6.1.3" evidence="9"/>
<dbReference type="InterPro" id="IPR027417">
    <property type="entry name" value="P-loop_NTPase"/>
</dbReference>
<keyword evidence="4 7" id="KW-1133">Transmembrane helix</keyword>
<dbReference type="EMBL" id="MKKU01000769">
    <property type="protein sequence ID" value="RNF02504.1"/>
    <property type="molecule type" value="Genomic_DNA"/>
</dbReference>
<evidence type="ECO:0000256" key="6">
    <source>
        <dbReference type="SAM" id="MobiDB-lite"/>
    </source>
</evidence>
<reference evidence="9 10" key="1">
    <citation type="journal article" date="2018" name="BMC Genomics">
        <title>Genomic comparison of Trypanosoma conorhini and Trypanosoma rangeli to Trypanosoma cruzi strains of high and low virulence.</title>
        <authorList>
            <person name="Bradwell K.R."/>
            <person name="Koparde V.N."/>
            <person name="Matveyev A.V."/>
            <person name="Serrano M.G."/>
            <person name="Alves J.M."/>
            <person name="Parikh H."/>
            <person name="Huang B."/>
            <person name="Lee V."/>
            <person name="Espinosa-Alvarez O."/>
            <person name="Ortiz P.A."/>
            <person name="Costa-Martins A.G."/>
            <person name="Teixeira M.M."/>
            <person name="Buck G.A."/>
        </authorList>
    </citation>
    <scope>NUCLEOTIDE SEQUENCE [LARGE SCALE GENOMIC DNA]</scope>
    <source>
        <strain evidence="9 10">025E</strain>
    </source>
</reference>
<feature type="transmembrane region" description="Helical" evidence="7">
    <location>
        <begin position="590"/>
        <end position="612"/>
    </location>
</feature>
<dbReference type="RefSeq" id="XP_029224663.1">
    <property type="nucleotide sequence ID" value="XM_029375229.1"/>
</dbReference>
<keyword evidence="10" id="KW-1185">Reference proteome</keyword>
<evidence type="ECO:0000256" key="1">
    <source>
        <dbReference type="ARBA" id="ARBA00004141"/>
    </source>
</evidence>
<dbReference type="PANTHER" id="PTHR48041">
    <property type="entry name" value="ABC TRANSPORTER G FAMILY MEMBER 28"/>
    <property type="match status" value="1"/>
</dbReference>
<evidence type="ECO:0000256" key="7">
    <source>
        <dbReference type="SAM" id="Phobius"/>
    </source>
</evidence>
<evidence type="ECO:0000313" key="10">
    <source>
        <dbReference type="Proteomes" id="UP000284403"/>
    </source>
</evidence>
<dbReference type="InterPro" id="IPR050352">
    <property type="entry name" value="ABCG_transporters"/>
</dbReference>
<feature type="transmembrane region" description="Helical" evidence="7">
    <location>
        <begin position="486"/>
        <end position="504"/>
    </location>
</feature>
<feature type="transmembrane region" description="Helical" evidence="7">
    <location>
        <begin position="561"/>
        <end position="584"/>
    </location>
</feature>
<dbReference type="GO" id="GO:0016020">
    <property type="term" value="C:membrane"/>
    <property type="evidence" value="ECO:0007669"/>
    <property type="project" value="UniProtKB-SubCell"/>
</dbReference>
<dbReference type="SUPFAM" id="SSF52540">
    <property type="entry name" value="P-loop containing nucleoside triphosphate hydrolases"/>
    <property type="match status" value="1"/>
</dbReference>
<feature type="compositionally biased region" description="Low complexity" evidence="6">
    <location>
        <begin position="325"/>
        <end position="341"/>
    </location>
</feature>
<dbReference type="InterPro" id="IPR003439">
    <property type="entry name" value="ABC_transporter-like_ATP-bd"/>
</dbReference>
<feature type="domain" description="ABC transporter" evidence="8">
    <location>
        <begin position="66"/>
        <end position="302"/>
    </location>
</feature>
<dbReference type="OrthoDB" id="66620at2759"/>
<dbReference type="PROSITE" id="PS50893">
    <property type="entry name" value="ABC_TRANSPORTER_2"/>
    <property type="match status" value="1"/>
</dbReference>
<evidence type="ECO:0000256" key="5">
    <source>
        <dbReference type="ARBA" id="ARBA00023136"/>
    </source>
</evidence>
<name>A0A3R7NGW2_9TRYP</name>
<evidence type="ECO:0000256" key="3">
    <source>
        <dbReference type="ARBA" id="ARBA00022692"/>
    </source>
</evidence>
<dbReference type="GO" id="GO:0140359">
    <property type="term" value="F:ABC-type transporter activity"/>
    <property type="evidence" value="ECO:0007669"/>
    <property type="project" value="InterPro"/>
</dbReference>
<dbReference type="Proteomes" id="UP000284403">
    <property type="component" value="Unassembled WGS sequence"/>
</dbReference>
<feature type="transmembrane region" description="Helical" evidence="7">
    <location>
        <begin position="524"/>
        <end position="549"/>
    </location>
</feature>
<evidence type="ECO:0000256" key="4">
    <source>
        <dbReference type="ARBA" id="ARBA00022989"/>
    </source>
</evidence>
<comment type="subcellular location">
    <subcellularLocation>
        <location evidence="1">Membrane</location>
        <topology evidence="1">Multi-pass membrane protein</topology>
    </subcellularLocation>
</comment>
<keyword evidence="3 7" id="KW-0812">Transmembrane</keyword>
<dbReference type="GO" id="GO:0016887">
    <property type="term" value="F:ATP hydrolysis activity"/>
    <property type="evidence" value="ECO:0007669"/>
    <property type="project" value="InterPro"/>
</dbReference>
<dbReference type="GO" id="GO:0005524">
    <property type="term" value="F:ATP binding"/>
    <property type="evidence" value="ECO:0007669"/>
    <property type="project" value="InterPro"/>
</dbReference>
<feature type="transmembrane region" description="Helical" evidence="7">
    <location>
        <begin position="674"/>
        <end position="693"/>
    </location>
</feature>
<evidence type="ECO:0000313" key="9">
    <source>
        <dbReference type="EMBL" id="RNF02504.1"/>
    </source>
</evidence>
<keyword evidence="2" id="KW-0813">Transport</keyword>
<dbReference type="Gene3D" id="3.40.50.300">
    <property type="entry name" value="P-loop containing nucleotide triphosphate hydrolases"/>
    <property type="match status" value="1"/>
</dbReference>
<comment type="caution">
    <text evidence="9">The sequence shown here is derived from an EMBL/GenBank/DDBJ whole genome shotgun (WGS) entry which is preliminary data.</text>
</comment>
<organism evidence="9 10">
    <name type="scientific">Trypanosoma conorhini</name>
    <dbReference type="NCBI Taxonomy" id="83891"/>
    <lineage>
        <taxon>Eukaryota</taxon>
        <taxon>Discoba</taxon>
        <taxon>Euglenozoa</taxon>
        <taxon>Kinetoplastea</taxon>
        <taxon>Metakinetoplastina</taxon>
        <taxon>Trypanosomatida</taxon>
        <taxon>Trypanosomatidae</taxon>
        <taxon>Trypanosoma</taxon>
    </lineage>
</organism>
<dbReference type="PANTHER" id="PTHR48041:SF91">
    <property type="entry name" value="ABC TRANSPORTER G FAMILY MEMBER 28"/>
    <property type="match status" value="1"/>
</dbReference>